<evidence type="ECO:0000313" key="1">
    <source>
        <dbReference type="EMBL" id="MBM1715916.1"/>
    </source>
</evidence>
<gene>
    <name evidence="1" type="ORF">JQV55_20265</name>
</gene>
<protein>
    <submittedName>
        <fullName evidence="1">Uncharacterized protein</fullName>
    </submittedName>
</protein>
<organism evidence="1 2">
    <name type="scientific">Sulfitobacter geojensis</name>
    <dbReference type="NCBI Taxonomy" id="1342299"/>
    <lineage>
        <taxon>Bacteria</taxon>
        <taxon>Pseudomonadati</taxon>
        <taxon>Pseudomonadota</taxon>
        <taxon>Alphaproteobacteria</taxon>
        <taxon>Rhodobacterales</taxon>
        <taxon>Roseobacteraceae</taxon>
        <taxon>Sulfitobacter</taxon>
    </lineage>
</organism>
<dbReference type="EMBL" id="JAFBRM010000012">
    <property type="protein sequence ID" value="MBM1715916.1"/>
    <property type="molecule type" value="Genomic_DNA"/>
</dbReference>
<name>A0AAE2W1P1_9RHOB</name>
<dbReference type="GeneID" id="93910751"/>
<reference evidence="1 2" key="1">
    <citation type="submission" date="2021-01" db="EMBL/GenBank/DDBJ databases">
        <title>Diatom-associated Roseobacters Show Island Model of Population Structure.</title>
        <authorList>
            <person name="Qu L."/>
            <person name="Feng X."/>
            <person name="Chen Y."/>
            <person name="Li L."/>
            <person name="Wang X."/>
            <person name="Hu Z."/>
            <person name="Wang H."/>
            <person name="Luo H."/>
        </authorList>
    </citation>
    <scope>NUCLEOTIDE SEQUENCE [LARGE SCALE GENOMIC DNA]</scope>
    <source>
        <strain evidence="1 2">TR60-84</strain>
    </source>
</reference>
<sequence>MAKIKIDDKEYDTDALSAEAKDNLTNMRLCDERMQQIKRDAAITQTARNAYAAALKSALPKDA</sequence>
<accession>A0AAE2W1P1</accession>
<comment type="caution">
    <text evidence="1">The sequence shown here is derived from an EMBL/GenBank/DDBJ whole genome shotgun (WGS) entry which is preliminary data.</text>
</comment>
<keyword evidence="2" id="KW-1185">Reference proteome</keyword>
<dbReference type="Proteomes" id="UP000732193">
    <property type="component" value="Unassembled WGS sequence"/>
</dbReference>
<dbReference type="RefSeq" id="WP_025042639.1">
    <property type="nucleotide sequence ID" value="NZ_JACBZG010000008.1"/>
</dbReference>
<evidence type="ECO:0000313" key="2">
    <source>
        <dbReference type="Proteomes" id="UP000732193"/>
    </source>
</evidence>
<dbReference type="AlphaFoldDB" id="A0AAE2W1P1"/>
<proteinExistence type="predicted"/>